<dbReference type="InterPro" id="IPR009857">
    <property type="entry name" value="UPF0352"/>
</dbReference>
<organism evidence="1 2">
    <name type="scientific">Aliidiomarina taiwanensis</name>
    <dbReference type="NCBI Taxonomy" id="946228"/>
    <lineage>
        <taxon>Bacteria</taxon>
        <taxon>Pseudomonadati</taxon>
        <taxon>Pseudomonadota</taxon>
        <taxon>Gammaproteobacteria</taxon>
        <taxon>Alteromonadales</taxon>
        <taxon>Idiomarinaceae</taxon>
        <taxon>Aliidiomarina</taxon>
    </lineage>
</organism>
<keyword evidence="2" id="KW-1185">Reference proteome</keyword>
<name>A0A432XA18_9GAMM</name>
<dbReference type="AlphaFoldDB" id="A0A432XA18"/>
<dbReference type="Pfam" id="PF07208">
    <property type="entry name" value="DUF1414"/>
    <property type="match status" value="1"/>
</dbReference>
<gene>
    <name evidence="1" type="ORF">CWE15_02595</name>
</gene>
<proteinExistence type="predicted"/>
<protein>
    <submittedName>
        <fullName evidence="1">Uncharacterized protein</fullName>
    </submittedName>
</protein>
<accession>A0A432XA18</accession>
<evidence type="ECO:0000313" key="2">
    <source>
        <dbReference type="Proteomes" id="UP000286976"/>
    </source>
</evidence>
<dbReference type="Gene3D" id="1.10.3390.10">
    <property type="entry name" value="YejL-like"/>
    <property type="match status" value="1"/>
</dbReference>
<evidence type="ECO:0000313" key="1">
    <source>
        <dbReference type="EMBL" id="RUO44081.1"/>
    </source>
</evidence>
<comment type="caution">
    <text evidence="1">The sequence shown here is derived from an EMBL/GenBank/DDBJ whole genome shotgun (WGS) entry which is preliminary data.</text>
</comment>
<dbReference type="OrthoDB" id="5771474at2"/>
<dbReference type="Proteomes" id="UP000286976">
    <property type="component" value="Unassembled WGS sequence"/>
</dbReference>
<dbReference type="InterPro" id="IPR023202">
    <property type="entry name" value="YejL_sf"/>
</dbReference>
<dbReference type="SUPFAM" id="SSF158651">
    <property type="entry name" value="YejL-like"/>
    <property type="match status" value="1"/>
</dbReference>
<dbReference type="EMBL" id="PIPQ01000001">
    <property type="protein sequence ID" value="RUO44081.1"/>
    <property type="molecule type" value="Genomic_DNA"/>
</dbReference>
<sequence>MPIMSKYSRAEQDELFEKLLNALTETDVPADLALMTLGNLVTYVLNQQASPSRREALARQFGAILLQSVQTKQ</sequence>
<reference evidence="1 2" key="1">
    <citation type="journal article" date="2011" name="Front. Microbiol.">
        <title>Genomic signatures of strain selection and enhancement in Bacillus atrophaeus var. globigii, a historical biowarfare simulant.</title>
        <authorList>
            <person name="Gibbons H.S."/>
            <person name="Broomall S.M."/>
            <person name="McNew L.A."/>
            <person name="Daligault H."/>
            <person name="Chapman C."/>
            <person name="Bruce D."/>
            <person name="Karavis M."/>
            <person name="Krepps M."/>
            <person name="McGregor P.A."/>
            <person name="Hong C."/>
            <person name="Park K.H."/>
            <person name="Akmal A."/>
            <person name="Feldman A."/>
            <person name="Lin J.S."/>
            <person name="Chang W.E."/>
            <person name="Higgs B.W."/>
            <person name="Demirev P."/>
            <person name="Lindquist J."/>
            <person name="Liem A."/>
            <person name="Fochler E."/>
            <person name="Read T.D."/>
            <person name="Tapia R."/>
            <person name="Johnson S."/>
            <person name="Bishop-Lilly K.A."/>
            <person name="Detter C."/>
            <person name="Han C."/>
            <person name="Sozhamannan S."/>
            <person name="Rosenzweig C.N."/>
            <person name="Skowronski E.W."/>
        </authorList>
    </citation>
    <scope>NUCLEOTIDE SEQUENCE [LARGE SCALE GENOMIC DNA]</scope>
    <source>
        <strain evidence="1 2">AIT1</strain>
    </source>
</reference>